<feature type="transmembrane region" description="Helical" evidence="2">
    <location>
        <begin position="163"/>
        <end position="189"/>
    </location>
</feature>
<evidence type="ECO:0000313" key="4">
    <source>
        <dbReference type="EMBL" id="PIL27160.1"/>
    </source>
</evidence>
<organism evidence="4 5">
    <name type="scientific">Ganoderma sinense ZZ0214-1</name>
    <dbReference type="NCBI Taxonomy" id="1077348"/>
    <lineage>
        <taxon>Eukaryota</taxon>
        <taxon>Fungi</taxon>
        <taxon>Dikarya</taxon>
        <taxon>Basidiomycota</taxon>
        <taxon>Agaricomycotina</taxon>
        <taxon>Agaricomycetes</taxon>
        <taxon>Polyporales</taxon>
        <taxon>Polyporaceae</taxon>
        <taxon>Ganoderma</taxon>
    </lineage>
</organism>
<feature type="region of interest" description="Disordered" evidence="1">
    <location>
        <begin position="265"/>
        <end position="296"/>
    </location>
</feature>
<dbReference type="Pfam" id="PF20152">
    <property type="entry name" value="DUF6534"/>
    <property type="match status" value="1"/>
</dbReference>
<reference evidence="4 5" key="1">
    <citation type="journal article" date="2015" name="Sci. Rep.">
        <title>Chromosome-level genome map provides insights into diverse defense mechanisms in the medicinal fungus Ganoderma sinense.</title>
        <authorList>
            <person name="Zhu Y."/>
            <person name="Xu J."/>
            <person name="Sun C."/>
            <person name="Zhou S."/>
            <person name="Xu H."/>
            <person name="Nelson D.R."/>
            <person name="Qian J."/>
            <person name="Song J."/>
            <person name="Luo H."/>
            <person name="Xiang L."/>
            <person name="Li Y."/>
            <person name="Xu Z."/>
            <person name="Ji A."/>
            <person name="Wang L."/>
            <person name="Lu S."/>
            <person name="Hayward A."/>
            <person name="Sun W."/>
            <person name="Li X."/>
            <person name="Schwartz D.C."/>
            <person name="Wang Y."/>
            <person name="Chen S."/>
        </authorList>
    </citation>
    <scope>NUCLEOTIDE SEQUENCE [LARGE SCALE GENOMIC DNA]</scope>
    <source>
        <strain evidence="4 5">ZZ0214-1</strain>
    </source>
</reference>
<dbReference type="PANTHER" id="PTHR40465:SF1">
    <property type="entry name" value="DUF6534 DOMAIN-CONTAINING PROTEIN"/>
    <property type="match status" value="1"/>
</dbReference>
<dbReference type="InterPro" id="IPR045339">
    <property type="entry name" value="DUF6534"/>
</dbReference>
<feature type="transmembrane region" description="Helical" evidence="2">
    <location>
        <begin position="55"/>
        <end position="79"/>
    </location>
</feature>
<feature type="transmembrane region" description="Helical" evidence="2">
    <location>
        <begin position="20"/>
        <end position="43"/>
    </location>
</feature>
<keyword evidence="5" id="KW-1185">Reference proteome</keyword>
<dbReference type="STRING" id="1077348.A0A2G8S064"/>
<feature type="region of interest" description="Disordered" evidence="1">
    <location>
        <begin position="309"/>
        <end position="351"/>
    </location>
</feature>
<evidence type="ECO:0000256" key="2">
    <source>
        <dbReference type="SAM" id="Phobius"/>
    </source>
</evidence>
<keyword evidence="2" id="KW-1133">Transmembrane helix</keyword>
<feature type="domain" description="DUF6534" evidence="3">
    <location>
        <begin position="174"/>
        <end position="262"/>
    </location>
</feature>
<feature type="compositionally biased region" description="Polar residues" evidence="1">
    <location>
        <begin position="335"/>
        <end position="351"/>
    </location>
</feature>
<feature type="compositionally biased region" description="Basic and acidic residues" evidence="1">
    <location>
        <begin position="310"/>
        <end position="326"/>
    </location>
</feature>
<comment type="caution">
    <text evidence="4">The sequence shown here is derived from an EMBL/GenBank/DDBJ whole genome shotgun (WGS) entry which is preliminary data.</text>
</comment>
<dbReference type="Proteomes" id="UP000230002">
    <property type="component" value="Unassembled WGS sequence"/>
</dbReference>
<dbReference type="AlphaFoldDB" id="A0A2G8S064"/>
<accession>A0A2G8S064</accession>
<proteinExistence type="predicted"/>
<protein>
    <recommendedName>
        <fullName evidence="3">DUF6534 domain-containing protein</fullName>
    </recommendedName>
</protein>
<feature type="transmembrane region" description="Helical" evidence="2">
    <location>
        <begin position="91"/>
        <end position="114"/>
    </location>
</feature>
<sequence>MSDGSSPSPVPEETILEIGPILVGALLSWMLLGISTVQLYIYHVSFPNDRRLIQAAVYVIYLLDIFQSIVAASQAWQFLVAGWGRHINLEFPGWTFTALPIVSSLVSLGVQTFYAWRVWQLGRWRVVPCIIILTALISAGAACAVAIRFAFTRSIASLHATSAFIPAILWLGAAAVADILIMSSMLYLLYAVKQRTRPFERSEFVVNRLIKLTVETGSACAVSALVQLGLFSGMPRTNVHLVLALVLSKVYSNALMTSLNARCPKSFSPETTSRTRSVGFMSRRSQSISRRQLASPSLPPVAIHITQEVASDRDQTDDKDMQHWEIEMDDVPSPMEQTTRGRMQSAKTPAL</sequence>
<evidence type="ECO:0000259" key="3">
    <source>
        <dbReference type="Pfam" id="PF20152"/>
    </source>
</evidence>
<gene>
    <name evidence="4" type="ORF">GSI_10301</name>
</gene>
<keyword evidence="2" id="KW-0472">Membrane</keyword>
<evidence type="ECO:0000313" key="5">
    <source>
        <dbReference type="Proteomes" id="UP000230002"/>
    </source>
</evidence>
<dbReference type="OrthoDB" id="3262409at2759"/>
<dbReference type="EMBL" id="AYKW01000034">
    <property type="protein sequence ID" value="PIL27160.1"/>
    <property type="molecule type" value="Genomic_DNA"/>
</dbReference>
<feature type="transmembrane region" description="Helical" evidence="2">
    <location>
        <begin position="126"/>
        <end position="151"/>
    </location>
</feature>
<keyword evidence="2" id="KW-0812">Transmembrane</keyword>
<name>A0A2G8S064_9APHY</name>
<dbReference type="PANTHER" id="PTHR40465">
    <property type="entry name" value="CHROMOSOME 1, WHOLE GENOME SHOTGUN SEQUENCE"/>
    <property type="match status" value="1"/>
</dbReference>
<feature type="compositionally biased region" description="Low complexity" evidence="1">
    <location>
        <begin position="282"/>
        <end position="292"/>
    </location>
</feature>
<evidence type="ECO:0000256" key="1">
    <source>
        <dbReference type="SAM" id="MobiDB-lite"/>
    </source>
</evidence>